<evidence type="ECO:0000313" key="4">
    <source>
        <dbReference type="EMBL" id="OIJ12080.1"/>
    </source>
</evidence>
<accession>A0A1S2LIM2</accession>
<dbReference type="PANTHER" id="PTHR42796">
    <property type="entry name" value="FUMARYLACETOACETATE HYDROLASE DOMAIN-CONTAINING PROTEIN 2A-RELATED"/>
    <property type="match status" value="1"/>
</dbReference>
<evidence type="ECO:0000256" key="2">
    <source>
        <dbReference type="ARBA" id="ARBA00022723"/>
    </source>
</evidence>
<dbReference type="Pfam" id="PF01557">
    <property type="entry name" value="FAA_hydrolase"/>
    <property type="match status" value="1"/>
</dbReference>
<dbReference type="SUPFAM" id="SSF56529">
    <property type="entry name" value="FAH"/>
    <property type="match status" value="1"/>
</dbReference>
<keyword evidence="5" id="KW-1185">Reference proteome</keyword>
<dbReference type="InterPro" id="IPR011234">
    <property type="entry name" value="Fumarylacetoacetase-like_C"/>
</dbReference>
<dbReference type="GO" id="GO:0046872">
    <property type="term" value="F:metal ion binding"/>
    <property type="evidence" value="ECO:0007669"/>
    <property type="project" value="UniProtKB-KW"/>
</dbReference>
<name>A0A1S2LIM2_9BACI</name>
<gene>
    <name evidence="4" type="ORF">BKP37_14455</name>
</gene>
<comment type="similarity">
    <text evidence="1">Belongs to the FAH family.</text>
</comment>
<organism evidence="4 5">
    <name type="scientific">Anaerobacillus alkalilacustris</name>
    <dbReference type="NCBI Taxonomy" id="393763"/>
    <lineage>
        <taxon>Bacteria</taxon>
        <taxon>Bacillati</taxon>
        <taxon>Bacillota</taxon>
        <taxon>Bacilli</taxon>
        <taxon>Bacillales</taxon>
        <taxon>Bacillaceae</taxon>
        <taxon>Anaerobacillus</taxon>
    </lineage>
</organism>
<keyword evidence="4" id="KW-0378">Hydrolase</keyword>
<dbReference type="RefSeq" id="WP_071310324.1">
    <property type="nucleotide sequence ID" value="NZ_MLQR01000033.1"/>
</dbReference>
<dbReference type="Gene3D" id="3.90.850.10">
    <property type="entry name" value="Fumarylacetoacetase-like, C-terminal domain"/>
    <property type="match status" value="1"/>
</dbReference>
<dbReference type="PANTHER" id="PTHR42796:SF4">
    <property type="entry name" value="FUMARYLACETOACETATE HYDROLASE DOMAIN-CONTAINING PROTEIN 2A"/>
    <property type="match status" value="1"/>
</dbReference>
<comment type="caution">
    <text evidence="4">The sequence shown here is derived from an EMBL/GenBank/DDBJ whole genome shotgun (WGS) entry which is preliminary data.</text>
</comment>
<dbReference type="AlphaFoldDB" id="A0A1S2LIM2"/>
<dbReference type="OrthoDB" id="9805307at2"/>
<feature type="domain" description="Fumarylacetoacetase-like C-terminal" evidence="3">
    <location>
        <begin position="86"/>
        <end position="285"/>
    </location>
</feature>
<proteinExistence type="inferred from homology"/>
<sequence>MKLATIKHNDQELVAVFSTKGIVLLETINELEGLSFDLNLFSIIEKGQLNELNEWYKNGGKEKMETYPMTLQTDVEYAPLYRNPRKIWGIGMNYVTDLSELKIDNVDEEPVSFLKPDTTLIGSNDYIELPKQSERTTAEGELAIIIGKRCKNISEDEVEDVIAGYTTALDMTASDIHAKNPRFLARAKSFDTFFSFGPQFLTKDEVRDLANLNVATVLNGETIHEKSMSYMKFPPAFLISFHSKVMTLLPGDIIMTGTPGSTVIRDGDIVECHIDGLDALKNRVVRYS</sequence>
<dbReference type="GO" id="GO:0016787">
    <property type="term" value="F:hydrolase activity"/>
    <property type="evidence" value="ECO:0007669"/>
    <property type="project" value="UniProtKB-KW"/>
</dbReference>
<evidence type="ECO:0000259" key="3">
    <source>
        <dbReference type="Pfam" id="PF01557"/>
    </source>
</evidence>
<dbReference type="EMBL" id="MLQR01000033">
    <property type="protein sequence ID" value="OIJ12080.1"/>
    <property type="molecule type" value="Genomic_DNA"/>
</dbReference>
<dbReference type="GO" id="GO:0044281">
    <property type="term" value="P:small molecule metabolic process"/>
    <property type="evidence" value="ECO:0007669"/>
    <property type="project" value="UniProtKB-ARBA"/>
</dbReference>
<keyword evidence="2" id="KW-0479">Metal-binding</keyword>
<reference evidence="4 5" key="1">
    <citation type="submission" date="2016-10" db="EMBL/GenBank/DDBJ databases">
        <title>Draft genome sequences of four alkaliphilic bacteria belonging to the Anaerobacillus genus.</title>
        <authorList>
            <person name="Bassil N.M."/>
            <person name="Lloyd J.R."/>
        </authorList>
    </citation>
    <scope>NUCLEOTIDE SEQUENCE [LARGE SCALE GENOMIC DNA]</scope>
    <source>
        <strain evidence="4 5">DSM 18345</strain>
    </source>
</reference>
<evidence type="ECO:0000256" key="1">
    <source>
        <dbReference type="ARBA" id="ARBA00010211"/>
    </source>
</evidence>
<dbReference type="InterPro" id="IPR036663">
    <property type="entry name" value="Fumarylacetoacetase_C_sf"/>
</dbReference>
<protein>
    <submittedName>
        <fullName evidence="4">Fumarylacetoacetate hydrolase</fullName>
    </submittedName>
</protein>
<evidence type="ECO:0000313" key="5">
    <source>
        <dbReference type="Proteomes" id="UP000179524"/>
    </source>
</evidence>
<dbReference type="Proteomes" id="UP000179524">
    <property type="component" value="Unassembled WGS sequence"/>
</dbReference>
<dbReference type="InterPro" id="IPR051121">
    <property type="entry name" value="FAH"/>
</dbReference>